<evidence type="ECO:0000313" key="3">
    <source>
        <dbReference type="Proteomes" id="UP000268329"/>
    </source>
</evidence>
<accession>A0A3G2J9W9</accession>
<dbReference type="EMBL" id="CP033073">
    <property type="protein sequence ID" value="AYN39088.1"/>
    <property type="molecule type" value="Genomic_DNA"/>
</dbReference>
<feature type="compositionally biased region" description="Low complexity" evidence="1">
    <location>
        <begin position="42"/>
        <end position="53"/>
    </location>
</feature>
<name>A0A3G2J9W9_9ACTN</name>
<evidence type="ECO:0000256" key="1">
    <source>
        <dbReference type="SAM" id="MobiDB-lite"/>
    </source>
</evidence>
<gene>
    <name evidence="2" type="ORF">D9753_09360</name>
</gene>
<protein>
    <submittedName>
        <fullName evidence="2">Uncharacterized protein</fullName>
    </submittedName>
</protein>
<feature type="region of interest" description="Disordered" evidence="1">
    <location>
        <begin position="1"/>
        <end position="61"/>
    </location>
</feature>
<reference evidence="2 3" key="1">
    <citation type="submission" date="2018-10" db="EMBL/GenBank/DDBJ databases">
        <title>The genome of Streptomyces dangxiongensis Z022.</title>
        <authorList>
            <person name="Zhang B."/>
        </authorList>
    </citation>
    <scope>NUCLEOTIDE SEQUENCE [LARGE SCALE GENOMIC DNA]</scope>
    <source>
        <strain evidence="2 3">Z022</strain>
    </source>
</reference>
<sequence>MFPAFMMQQPPAPIRPSREFTPPPAAPPAAPRPAVPPPAALTPGSSTGASPTAGGRGRPAW</sequence>
<evidence type="ECO:0000313" key="2">
    <source>
        <dbReference type="EMBL" id="AYN39088.1"/>
    </source>
</evidence>
<keyword evidence="3" id="KW-1185">Reference proteome</keyword>
<dbReference type="Proteomes" id="UP000268329">
    <property type="component" value="Chromosome"/>
</dbReference>
<feature type="compositionally biased region" description="Pro residues" evidence="1">
    <location>
        <begin position="21"/>
        <end position="40"/>
    </location>
</feature>
<dbReference type="AlphaFoldDB" id="A0A3G2J9W9"/>
<organism evidence="2 3">
    <name type="scientific">Streptomyces dangxiongensis</name>
    <dbReference type="NCBI Taxonomy" id="1442032"/>
    <lineage>
        <taxon>Bacteria</taxon>
        <taxon>Bacillati</taxon>
        <taxon>Actinomycetota</taxon>
        <taxon>Actinomycetes</taxon>
        <taxon>Kitasatosporales</taxon>
        <taxon>Streptomycetaceae</taxon>
        <taxon>Streptomyces</taxon>
    </lineage>
</organism>
<dbReference type="KEGG" id="sdd:D9753_09360"/>
<proteinExistence type="predicted"/>